<dbReference type="Proteomes" id="UP000821853">
    <property type="component" value="Unassembled WGS sequence"/>
</dbReference>
<keyword evidence="2" id="KW-1185">Reference proteome</keyword>
<protein>
    <submittedName>
        <fullName evidence="1">Uncharacterized protein</fullName>
    </submittedName>
</protein>
<dbReference type="EMBL" id="JABSTR010000008">
    <property type="protein sequence ID" value="KAH9376842.1"/>
    <property type="molecule type" value="Genomic_DNA"/>
</dbReference>
<evidence type="ECO:0000313" key="2">
    <source>
        <dbReference type="Proteomes" id="UP000821853"/>
    </source>
</evidence>
<proteinExistence type="predicted"/>
<dbReference type="VEuPathDB" id="VectorBase:HLOH_051707"/>
<organism evidence="1 2">
    <name type="scientific">Haemaphysalis longicornis</name>
    <name type="common">Bush tick</name>
    <dbReference type="NCBI Taxonomy" id="44386"/>
    <lineage>
        <taxon>Eukaryota</taxon>
        <taxon>Metazoa</taxon>
        <taxon>Ecdysozoa</taxon>
        <taxon>Arthropoda</taxon>
        <taxon>Chelicerata</taxon>
        <taxon>Arachnida</taxon>
        <taxon>Acari</taxon>
        <taxon>Parasitiformes</taxon>
        <taxon>Ixodida</taxon>
        <taxon>Ixodoidea</taxon>
        <taxon>Ixodidae</taxon>
        <taxon>Haemaphysalinae</taxon>
        <taxon>Haemaphysalis</taxon>
    </lineage>
</organism>
<sequence length="141" mass="16135">MASSSKKAKFEALRKQRIACYRSKQRLQKRKDVLTRELIKCKELLNDLKDSDLEDLAKKAELPEAQIVLLTECVAAAKATSKQARRYRDNWLLLCLLLQIRSPAAYPLFRDSNILPLPCVKTVRKYISTAGMKCGLDAEFF</sequence>
<dbReference type="OrthoDB" id="7698657at2759"/>
<reference evidence="1 2" key="1">
    <citation type="journal article" date="2020" name="Cell">
        <title>Large-Scale Comparative Analyses of Tick Genomes Elucidate Their Genetic Diversity and Vector Capacities.</title>
        <authorList>
            <consortium name="Tick Genome and Microbiome Consortium (TIGMIC)"/>
            <person name="Jia N."/>
            <person name="Wang J."/>
            <person name="Shi W."/>
            <person name="Du L."/>
            <person name="Sun Y."/>
            <person name="Zhan W."/>
            <person name="Jiang J.F."/>
            <person name="Wang Q."/>
            <person name="Zhang B."/>
            <person name="Ji P."/>
            <person name="Bell-Sakyi L."/>
            <person name="Cui X.M."/>
            <person name="Yuan T.T."/>
            <person name="Jiang B.G."/>
            <person name="Yang W.F."/>
            <person name="Lam T.T."/>
            <person name="Chang Q.C."/>
            <person name="Ding S.J."/>
            <person name="Wang X.J."/>
            <person name="Zhu J.G."/>
            <person name="Ruan X.D."/>
            <person name="Zhao L."/>
            <person name="Wei J.T."/>
            <person name="Ye R.Z."/>
            <person name="Que T.C."/>
            <person name="Du C.H."/>
            <person name="Zhou Y.H."/>
            <person name="Cheng J.X."/>
            <person name="Dai P.F."/>
            <person name="Guo W.B."/>
            <person name="Han X.H."/>
            <person name="Huang E.J."/>
            <person name="Li L.F."/>
            <person name="Wei W."/>
            <person name="Gao Y.C."/>
            <person name="Liu J.Z."/>
            <person name="Shao H.Z."/>
            <person name="Wang X."/>
            <person name="Wang C.C."/>
            <person name="Yang T.C."/>
            <person name="Huo Q.B."/>
            <person name="Li W."/>
            <person name="Chen H.Y."/>
            <person name="Chen S.E."/>
            <person name="Zhou L.G."/>
            <person name="Ni X.B."/>
            <person name="Tian J.H."/>
            <person name="Sheng Y."/>
            <person name="Liu T."/>
            <person name="Pan Y.S."/>
            <person name="Xia L.Y."/>
            <person name="Li J."/>
            <person name="Zhao F."/>
            <person name="Cao W.C."/>
        </authorList>
    </citation>
    <scope>NUCLEOTIDE SEQUENCE [LARGE SCALE GENOMIC DNA]</scope>
    <source>
        <strain evidence="1">HaeL-2018</strain>
    </source>
</reference>
<comment type="caution">
    <text evidence="1">The sequence shown here is derived from an EMBL/GenBank/DDBJ whole genome shotgun (WGS) entry which is preliminary data.</text>
</comment>
<accession>A0A9J6GNI5</accession>
<gene>
    <name evidence="1" type="ORF">HPB48_009750</name>
</gene>
<name>A0A9J6GNI5_HAELO</name>
<evidence type="ECO:0000313" key="1">
    <source>
        <dbReference type="EMBL" id="KAH9376842.1"/>
    </source>
</evidence>
<dbReference type="AlphaFoldDB" id="A0A9J6GNI5"/>